<sequence>MREYFFIGITAFIITIVLLLLCRGTPCVVVITGESVRVHNCVVSPGLFDSIAKLRPFRE</sequence>
<evidence type="ECO:0000256" key="3">
    <source>
        <dbReference type="ARBA" id="ARBA00013812"/>
    </source>
</evidence>
<dbReference type="InterPro" id="IPR003411">
    <property type="entry name" value="TGBp3"/>
</dbReference>
<protein>
    <recommendedName>
        <fullName evidence="3">Movement protein TGBp3</fullName>
    </recommendedName>
    <alternativeName>
        <fullName evidence="12">7 kDa protein</fullName>
    </alternativeName>
    <alternativeName>
        <fullName evidence="13">Triple gene block 3 protein</fullName>
    </alternativeName>
</protein>
<evidence type="ECO:0000256" key="12">
    <source>
        <dbReference type="ARBA" id="ARBA00030266"/>
    </source>
</evidence>
<evidence type="ECO:0000256" key="7">
    <source>
        <dbReference type="ARBA" id="ARBA00022989"/>
    </source>
</evidence>
<evidence type="ECO:0000256" key="10">
    <source>
        <dbReference type="ARBA" id="ARBA00023184"/>
    </source>
</evidence>
<evidence type="ECO:0000313" key="15">
    <source>
        <dbReference type="Proteomes" id="UP000203515"/>
    </source>
</evidence>
<keyword evidence="5" id="KW-0812">Transmembrane</keyword>
<organism evidence="14 15">
    <name type="scientific">Hippeastrum latent virus</name>
    <dbReference type="NCBI Taxonomy" id="335963"/>
    <lineage>
        <taxon>Viruses</taxon>
        <taxon>Riboviria</taxon>
        <taxon>Orthornavirae</taxon>
        <taxon>Kitrinoviricota</taxon>
        <taxon>Alsuviricetes</taxon>
        <taxon>Tymovirales</taxon>
        <taxon>Betaflexiviridae</taxon>
        <taxon>Quinvirinae</taxon>
        <taxon>Carlavirus</taxon>
        <taxon>Carlavirus latenshippeastri</taxon>
    </lineage>
</organism>
<dbReference type="GO" id="GO:0046740">
    <property type="term" value="P:transport of virus in host, cell to cell"/>
    <property type="evidence" value="ECO:0007669"/>
    <property type="project" value="UniProtKB-KW"/>
</dbReference>
<evidence type="ECO:0000256" key="6">
    <source>
        <dbReference type="ARBA" id="ARBA00022870"/>
    </source>
</evidence>
<evidence type="ECO:0000256" key="13">
    <source>
        <dbReference type="ARBA" id="ARBA00033148"/>
    </source>
</evidence>
<name>Q4F975_9VIRU</name>
<evidence type="ECO:0000313" key="14">
    <source>
        <dbReference type="EMBL" id="AAZ15109.1"/>
    </source>
</evidence>
<gene>
    <name evidence="14" type="primary">TGB3</name>
</gene>
<keyword evidence="4" id="KW-0813">Transport</keyword>
<evidence type="ECO:0000256" key="1">
    <source>
        <dbReference type="ARBA" id="ARBA00004625"/>
    </source>
</evidence>
<proteinExistence type="inferred from homology"/>
<dbReference type="EMBL" id="DQ098905">
    <property type="protein sequence ID" value="AAZ15109.1"/>
    <property type="molecule type" value="Genomic_RNA"/>
</dbReference>
<keyword evidence="8" id="KW-0916">Viral movement protein</keyword>
<keyword evidence="6" id="KW-1043">Host membrane</keyword>
<keyword evidence="9" id="KW-0472">Membrane</keyword>
<dbReference type="Pfam" id="PF02495">
    <property type="entry name" value="TGBp3"/>
    <property type="match status" value="1"/>
</dbReference>
<dbReference type="OrthoDB" id="29290at10239"/>
<evidence type="ECO:0000256" key="4">
    <source>
        <dbReference type="ARBA" id="ARBA00022448"/>
    </source>
</evidence>
<keyword evidence="10" id="KW-1038">Host endoplasmic reticulum</keyword>
<dbReference type="RefSeq" id="YP_002308450.1">
    <property type="nucleotide sequence ID" value="NC_011540.1"/>
</dbReference>
<comment type="subcellular location">
    <subcellularLocation>
        <location evidence="1">Host endoplasmic reticulum membrane</location>
    </subcellularLocation>
</comment>
<dbReference type="GO" id="GO:0044167">
    <property type="term" value="C:host cell endoplasmic reticulum membrane"/>
    <property type="evidence" value="ECO:0007669"/>
    <property type="project" value="UniProtKB-SubCell"/>
</dbReference>
<keyword evidence="7" id="KW-1133">Transmembrane helix</keyword>
<comment type="function">
    <text evidence="11">Plays a role in viral cell-to-cell propagation, by facilitating genome transport to neighboring plant cells through plasmosdesmata. May induce the formation of granular vesicles derived from the Endoplasmic reticulum, which align on actin filaments.</text>
</comment>
<dbReference type="GeneID" id="7040094"/>
<dbReference type="Proteomes" id="UP000203515">
    <property type="component" value="Segment"/>
</dbReference>
<evidence type="ECO:0000256" key="5">
    <source>
        <dbReference type="ARBA" id="ARBA00022692"/>
    </source>
</evidence>
<keyword evidence="15" id="KW-1185">Reference proteome</keyword>
<accession>Q4F975</accession>
<dbReference type="KEGG" id="vg:7040094"/>
<comment type="similarity">
    <text evidence="2">Belongs to the Tymovirales TGBp3 protein family.</text>
</comment>
<evidence type="ECO:0000256" key="11">
    <source>
        <dbReference type="ARBA" id="ARBA00025270"/>
    </source>
</evidence>
<reference evidence="14 15" key="1">
    <citation type="submission" date="2005-06" db="EMBL/GenBank/DDBJ databases">
        <title>Sequencing and molecular analysis of the viral genome of Hippeastrum latent virus isolated from Hippeastrum hybridun Hort.</title>
        <authorList>
            <person name="Wang H.-L."/>
            <person name="Tai C.-M."/>
        </authorList>
    </citation>
    <scope>NUCLEOTIDE SEQUENCE [LARGE SCALE GENOMIC DNA]</scope>
</reference>
<evidence type="ECO:0000256" key="2">
    <source>
        <dbReference type="ARBA" id="ARBA00010355"/>
    </source>
</evidence>
<evidence type="ECO:0000256" key="9">
    <source>
        <dbReference type="ARBA" id="ARBA00023136"/>
    </source>
</evidence>
<evidence type="ECO:0000256" key="8">
    <source>
        <dbReference type="ARBA" id="ARBA00023031"/>
    </source>
</evidence>